<reference evidence="2" key="1">
    <citation type="journal article" date="2020" name="Stud. Mycol.">
        <title>101 Dothideomycetes genomes: a test case for predicting lifestyles and emergence of pathogens.</title>
        <authorList>
            <person name="Haridas S."/>
            <person name="Albert R."/>
            <person name="Binder M."/>
            <person name="Bloem J."/>
            <person name="Labutti K."/>
            <person name="Salamov A."/>
            <person name="Andreopoulos B."/>
            <person name="Baker S."/>
            <person name="Barry K."/>
            <person name="Bills G."/>
            <person name="Bluhm B."/>
            <person name="Cannon C."/>
            <person name="Castanera R."/>
            <person name="Culley D."/>
            <person name="Daum C."/>
            <person name="Ezra D."/>
            <person name="Gonzalez J."/>
            <person name="Henrissat B."/>
            <person name="Kuo A."/>
            <person name="Liang C."/>
            <person name="Lipzen A."/>
            <person name="Lutzoni F."/>
            <person name="Magnuson J."/>
            <person name="Mondo S."/>
            <person name="Nolan M."/>
            <person name="Ohm R."/>
            <person name="Pangilinan J."/>
            <person name="Park H.-J."/>
            <person name="Ramirez L."/>
            <person name="Alfaro M."/>
            <person name="Sun H."/>
            <person name="Tritt A."/>
            <person name="Yoshinaga Y."/>
            <person name="Zwiers L.-H."/>
            <person name="Turgeon B."/>
            <person name="Goodwin S."/>
            <person name="Spatafora J."/>
            <person name="Crous P."/>
            <person name="Grigoriev I."/>
        </authorList>
    </citation>
    <scope>NUCLEOTIDE SEQUENCE</scope>
    <source>
        <strain evidence="2">CBS 123094</strain>
    </source>
</reference>
<dbReference type="AlphaFoldDB" id="A0A6A5X2R0"/>
<proteinExistence type="predicted"/>
<evidence type="ECO:0000256" key="1">
    <source>
        <dbReference type="SAM" id="MobiDB-lite"/>
    </source>
</evidence>
<gene>
    <name evidence="2" type="ORF">P154DRAFT_255438</name>
</gene>
<organism evidence="2 3">
    <name type="scientific">Amniculicola lignicola CBS 123094</name>
    <dbReference type="NCBI Taxonomy" id="1392246"/>
    <lineage>
        <taxon>Eukaryota</taxon>
        <taxon>Fungi</taxon>
        <taxon>Dikarya</taxon>
        <taxon>Ascomycota</taxon>
        <taxon>Pezizomycotina</taxon>
        <taxon>Dothideomycetes</taxon>
        <taxon>Pleosporomycetidae</taxon>
        <taxon>Pleosporales</taxon>
        <taxon>Amniculicolaceae</taxon>
        <taxon>Amniculicola</taxon>
    </lineage>
</organism>
<feature type="compositionally biased region" description="Acidic residues" evidence="1">
    <location>
        <begin position="1"/>
        <end position="10"/>
    </location>
</feature>
<dbReference type="OrthoDB" id="5372703at2759"/>
<keyword evidence="3" id="KW-1185">Reference proteome</keyword>
<protein>
    <submittedName>
        <fullName evidence="2">Uncharacterized protein</fullName>
    </submittedName>
</protein>
<name>A0A6A5X2R0_9PLEO</name>
<evidence type="ECO:0000313" key="2">
    <source>
        <dbReference type="EMBL" id="KAF2006216.1"/>
    </source>
</evidence>
<evidence type="ECO:0000313" key="3">
    <source>
        <dbReference type="Proteomes" id="UP000799779"/>
    </source>
</evidence>
<dbReference type="Proteomes" id="UP000799779">
    <property type="component" value="Unassembled WGS sequence"/>
</dbReference>
<dbReference type="EMBL" id="ML977560">
    <property type="protein sequence ID" value="KAF2006216.1"/>
    <property type="molecule type" value="Genomic_DNA"/>
</dbReference>
<accession>A0A6A5X2R0</accession>
<feature type="region of interest" description="Disordered" evidence="1">
    <location>
        <begin position="1"/>
        <end position="51"/>
    </location>
</feature>
<sequence length="259" mass="28059">MSDVGLDVEDVSSLPRKRQSTGEAYMSPKPSTNALPAYYPPEASLMPPPPPPGSLIKTPQPDISIGIQLTALISALTSRNLNKVEAEGFLTWLQDELVKYTPHGPRTPMLIAVPALRALDLAFPFAVVEGKAYSTGKQIFEAENQVSVSGACGLKIQLDLDNLVARGHTRSDAPHITSTPLFFTICTEGPIHELWAHWADVEDGVRTFGSKLLDSCNALLLEQGESFLIKLNNISLWGLGPFMESVVERLIIVAGMAKV</sequence>